<keyword evidence="2" id="KW-0808">Transferase</keyword>
<name>B8F1T1_BORGR</name>
<dbReference type="Pfam" id="PF18135">
    <property type="entry name" value="Type_ISP_C"/>
    <property type="match status" value="1"/>
</dbReference>
<gene>
    <name evidence="2" type="ORF">BGAPBR_F0006</name>
</gene>
<dbReference type="EMBL" id="CP001310">
    <property type="protein sequence ID" value="ACL34905.1"/>
    <property type="molecule type" value="Genomic_DNA"/>
</dbReference>
<organism evidence="2 3">
    <name type="scientific">Borreliella garinii PBr</name>
    <dbReference type="NCBI Taxonomy" id="498743"/>
    <lineage>
        <taxon>Bacteria</taxon>
        <taxon>Pseudomonadati</taxon>
        <taxon>Spirochaetota</taxon>
        <taxon>Spirochaetia</taxon>
        <taxon>Spirochaetales</taxon>
        <taxon>Borreliaceae</taxon>
        <taxon>Borreliella</taxon>
    </lineage>
</organism>
<dbReference type="SUPFAM" id="SSF53335">
    <property type="entry name" value="S-adenosyl-L-methionine-dependent methyltransferases"/>
    <property type="match status" value="1"/>
</dbReference>
<dbReference type="InterPro" id="IPR029063">
    <property type="entry name" value="SAM-dependent_MTases_sf"/>
</dbReference>
<evidence type="ECO:0000259" key="1">
    <source>
        <dbReference type="Pfam" id="PF18135"/>
    </source>
</evidence>
<keyword evidence="3" id="KW-1185">Reference proteome</keyword>
<dbReference type="AlphaFoldDB" id="B8F1T1"/>
<evidence type="ECO:0000313" key="2">
    <source>
        <dbReference type="EMBL" id="ACL34905.1"/>
    </source>
</evidence>
<dbReference type="InterPro" id="IPR041635">
    <property type="entry name" value="Type_ISP_LLaBIII_C"/>
</dbReference>
<keyword evidence="2" id="KW-0614">Plasmid</keyword>
<keyword evidence="2" id="KW-0489">Methyltransferase</keyword>
<reference evidence="2 3" key="1">
    <citation type="journal article" date="2011" name="J. Bacteriol.">
        <title>Whole-genome sequences of two Borrelia afzelii and two Borrelia garinii Lyme disease agent isolates.</title>
        <authorList>
            <person name="Casjens S.R."/>
            <person name="Mongodin E.F."/>
            <person name="Qiu W.-G."/>
            <person name="Dunn J.J."/>
            <person name="Luft B.J."/>
            <person name="Fraser-Liggett C.M."/>
            <person name="Schutzer S.E."/>
        </authorList>
    </citation>
    <scope>NUCLEOTIDE SEQUENCE [LARGE SCALE GENOMIC DNA]</scope>
    <source>
        <strain evidence="2 3">PBr</strain>
    </source>
</reference>
<dbReference type="Proteomes" id="UP000006103">
    <property type="component" value="Plasmid PBr_lp28-9"/>
</dbReference>
<dbReference type="GO" id="GO:0032259">
    <property type="term" value="P:methylation"/>
    <property type="evidence" value="ECO:0007669"/>
    <property type="project" value="UniProtKB-KW"/>
</dbReference>
<evidence type="ECO:0000313" key="3">
    <source>
        <dbReference type="Proteomes" id="UP000006103"/>
    </source>
</evidence>
<geneLocation type="plasmid" evidence="2 3">
    <name>PBr_lp28-9</name>
</geneLocation>
<feature type="domain" description="Type ISP restriction-modification enzyme LLaBIII C-terminal specificity" evidence="1">
    <location>
        <begin position="210"/>
        <end position="527"/>
    </location>
</feature>
<dbReference type="Gene3D" id="3.40.50.150">
    <property type="entry name" value="Vaccinia Virus protein VP39"/>
    <property type="match status" value="1"/>
</dbReference>
<sequence length="562" mass="66507">MRFKENNLMLVILGNPPYCVKSKNNNEYILNLIKAYRAIEGNPLKDVSTALNDDYVKFIRFAENKIENLDEGLLGIVSNNGYLDNVTFRGMRYHLLKTFDEIYILNLHGNKRKKEKTDDGQKDENVFDIMVGVAIAVFIKYKEKEKKKKLATIYYSSLKGKSEEKYNFLETNNIYTTKFEKIVYKEPYYFFTKKDFSNENFYNKGVSLIDIFIVYGTGLITNNDKLAIDYSKDELLAKLKYLAYLKEKNYCSKYGVEKDNRYCRLKEIQEFLKFTNVDENYIKQVTYKPFDNRFTYYSKSKGVIVRSAYNVLKHMLEIKNNIALLSTRTITLSEFKHVFVVNNIVTQNVFSVCTYVFPLYIKQDQDIFEDNLKENFKNSFRNFINTKYGREFNAEEILGYIYAVLNSNVYRIRFYEFLKIQHPKIIFVDSVSVFERISKLGTDLINSHLLKNSVELDGNIGKHYEESIENSDQKVDKIVYEKETQKLFYNQTCFFKKTPIEVYEYMIGDQQVLRSYLLCRKGRKLNIYEIKYLEKVIKILNYTIEKQKEIDKIISDSSEFGI</sequence>
<dbReference type="GO" id="GO:0008168">
    <property type="term" value="F:methyltransferase activity"/>
    <property type="evidence" value="ECO:0007669"/>
    <property type="project" value="UniProtKB-KW"/>
</dbReference>
<accession>B8F1T1</accession>
<proteinExistence type="predicted"/>
<dbReference type="REBASE" id="20217">
    <property type="entry name" value="BgaPBrORF6P"/>
</dbReference>
<protein>
    <submittedName>
        <fullName evidence="2">Adenine specific DNA methyltransferase</fullName>
    </submittedName>
</protein>